<evidence type="ECO:0000313" key="1">
    <source>
        <dbReference type="EMBL" id="KAF0468055.1"/>
    </source>
</evidence>
<keyword evidence="2" id="KW-1185">Reference proteome</keyword>
<protein>
    <submittedName>
        <fullName evidence="1">PAS domain S-box protein</fullName>
    </submittedName>
</protein>
<evidence type="ECO:0000313" key="2">
    <source>
        <dbReference type="Proteomes" id="UP000439903"/>
    </source>
</evidence>
<dbReference type="Proteomes" id="UP000439903">
    <property type="component" value="Unassembled WGS sequence"/>
</dbReference>
<accession>A0A8H3XJS2</accession>
<dbReference type="OrthoDB" id="60033at2759"/>
<organism evidence="1 2">
    <name type="scientific">Gigaspora margarita</name>
    <dbReference type="NCBI Taxonomy" id="4874"/>
    <lineage>
        <taxon>Eukaryota</taxon>
        <taxon>Fungi</taxon>
        <taxon>Fungi incertae sedis</taxon>
        <taxon>Mucoromycota</taxon>
        <taxon>Glomeromycotina</taxon>
        <taxon>Glomeromycetes</taxon>
        <taxon>Diversisporales</taxon>
        <taxon>Gigasporaceae</taxon>
        <taxon>Gigaspora</taxon>
    </lineage>
</organism>
<comment type="caution">
    <text evidence="1">The sequence shown here is derived from an EMBL/GenBank/DDBJ whole genome shotgun (WGS) entry which is preliminary data.</text>
</comment>
<proteinExistence type="predicted"/>
<name>A0A8H3XJS2_GIGMA</name>
<reference evidence="1 2" key="1">
    <citation type="journal article" date="2019" name="Environ. Microbiol.">
        <title>At the nexus of three kingdoms: the genome of the mycorrhizal fungus Gigaspora margarita provides insights into plant, endobacterial and fungal interactions.</title>
        <authorList>
            <person name="Venice F."/>
            <person name="Ghignone S."/>
            <person name="Salvioli di Fossalunga A."/>
            <person name="Amselem J."/>
            <person name="Novero M."/>
            <person name="Xianan X."/>
            <person name="Sedzielewska Toro K."/>
            <person name="Morin E."/>
            <person name="Lipzen A."/>
            <person name="Grigoriev I.V."/>
            <person name="Henrissat B."/>
            <person name="Martin F.M."/>
            <person name="Bonfante P."/>
        </authorList>
    </citation>
    <scope>NUCLEOTIDE SEQUENCE [LARGE SCALE GENOMIC DNA]</scope>
    <source>
        <strain evidence="1 2">BEG34</strain>
    </source>
</reference>
<dbReference type="EMBL" id="WTPW01000946">
    <property type="protein sequence ID" value="KAF0468055.1"/>
    <property type="molecule type" value="Genomic_DNA"/>
</dbReference>
<sequence>MSLPLTYYGDDTKNEQSTIVYNYDWSTTSLGPMDSWEPIIKNTLDLCLKSANPIILYLGPDLIRIFNKAFRQIMENTFKIGKSASEANMPDYQLSQLKTVMATGKGVFQENQYFETLRDGSVHGVFSLTQEVTQKVLSARRFKTLSEFGRWTSEIKSFDSACNIITKVLRENNADIPYALIYFIEHKINAGFESLIARLIATTLDEENKKERHFPDYFPETREIIDLSKEIDNNHETYIEIKRETTTHSFLKCDSWPIHLLIKKGLHVKVILKDDSQAVLLLTKIPFGGDQTFLAVLICENFRKHYDLSASRQSDEYIFATWEVNRRRKEAV</sequence>
<dbReference type="AlphaFoldDB" id="A0A8H3XJS2"/>
<gene>
    <name evidence="1" type="ORF">F8M41_025866</name>
</gene>